<protein>
    <submittedName>
        <fullName evidence="3">AsmA family protein</fullName>
    </submittedName>
</protein>
<feature type="domain" description="AsmA" evidence="2">
    <location>
        <begin position="8"/>
        <end position="138"/>
    </location>
</feature>
<reference evidence="3 4" key="1">
    <citation type="submission" date="2023-04" db="EMBL/GenBank/DDBJ databases">
        <title>Complete genome sequence of Alisedimentitalea scapharcae.</title>
        <authorList>
            <person name="Rong J.-C."/>
            <person name="Yi M.-L."/>
            <person name="Zhao Q."/>
        </authorList>
    </citation>
    <scope>NUCLEOTIDE SEQUENCE [LARGE SCALE GENOMIC DNA]</scope>
    <source>
        <strain evidence="3 4">KCTC 42119</strain>
        <plasmid evidence="3 4">unnamed2</plasmid>
    </source>
</reference>
<dbReference type="InterPro" id="IPR007844">
    <property type="entry name" value="AsmA"/>
</dbReference>
<dbReference type="EMBL" id="CP123586">
    <property type="protein sequence ID" value="WZK91352.1"/>
    <property type="molecule type" value="Genomic_DNA"/>
</dbReference>
<evidence type="ECO:0000313" key="3">
    <source>
        <dbReference type="EMBL" id="WZK91352.1"/>
    </source>
</evidence>
<feature type="region of interest" description="Disordered" evidence="1">
    <location>
        <begin position="873"/>
        <end position="900"/>
    </location>
</feature>
<feature type="compositionally biased region" description="Polar residues" evidence="1">
    <location>
        <begin position="128"/>
        <end position="141"/>
    </location>
</feature>
<feature type="compositionally biased region" description="Basic and acidic residues" evidence="1">
    <location>
        <begin position="877"/>
        <end position="892"/>
    </location>
</feature>
<feature type="region of interest" description="Disordered" evidence="1">
    <location>
        <begin position="605"/>
        <end position="626"/>
    </location>
</feature>
<keyword evidence="4" id="KW-1185">Reference proteome</keyword>
<keyword evidence="3" id="KW-0614">Plasmid</keyword>
<proteinExistence type="predicted"/>
<evidence type="ECO:0000313" key="4">
    <source>
        <dbReference type="Proteomes" id="UP001623232"/>
    </source>
</evidence>
<dbReference type="Pfam" id="PF05170">
    <property type="entry name" value="AsmA"/>
    <property type="match status" value="1"/>
</dbReference>
<evidence type="ECO:0000256" key="1">
    <source>
        <dbReference type="SAM" id="MobiDB-lite"/>
    </source>
</evidence>
<dbReference type="PANTHER" id="PTHR30441">
    <property type="entry name" value="DUF748 DOMAIN-CONTAINING PROTEIN"/>
    <property type="match status" value="1"/>
</dbReference>
<sequence length="900" mass="96719">MSHWIARILKWAAILTVLAVVLIWLVLAAPFFSSIRKDFVAGIITDQIGQPFDVEGDVRVVLGATTKVHVSGARIPSTNINEVDLATLNLLEWELNLLALLERRIDLDNLVIDGLHVNMVTTQDGTTSWIKRTPKATSGTEPTDKSNDQEQDPGTGGEGPSILGFLQDRTVTFTDIGLISRDDRSGFEFIFDLQSILLEQRDGGDLVSVTGKGSVNGEGFTLDGKYPPGKPFTTTVNFGDISVSYNGSPIPGDQGGGHMAKLLVDTGEIGNVFDVLGLSRSLEGSGTLGADITSQPNKLTIRNITSTFDLNKGQQVTVTGGAENLRPVDGLDIKFTARLHPKDQPPAKAESLKDLKLTDINARIISQDGKLEFQKLVIGTNAFDQGLDRVGPISIGRVYRTKNKTLGLKDVQLQAGPRAAPYIVARGNVGDIFQFKNVDLEGTLAGDSSLLLKSLSKEDAARFGSVSADFSVSDQTGPLSLTQLKARTKGTDLWSLAADISVENVTSLEGLETDLKLTIAEPKDFLTALGIEPVDVGTLEFGLSLKGAAEAAKIGVEFKAGESDLRTDLSFDLSKEINVIRGEILSNRIRLADLRDGTKAIIQIRKQKDPTAADPKPKDDGKPPIQPLVLEKNSKILDLERILTQTDLEISLVLKEFVGNAGVSSMNSQFIAKEGQIEAGPLELFYGPGFFKVTAAMDAIENPTLLKVVGSTGGWNFGKILDAVGLNIDAAGTLNAAFDITGNITSGKTFINSMYGSASLNMGKGYIATSLLELAGLGIFPWLFSEELAAGKTEISCVKAPIRINAGRVRFDSIVAETRSVQLVAQGDVNWLKDTIALRAEPRRVGKPLARSAWPFEVSGQLSDPKFKLIVGGSRSKRTDGATEMPTDRVPCRPDIQQLK</sequence>
<accession>A0ABZ2Y1E1</accession>
<feature type="compositionally biased region" description="Basic and acidic residues" evidence="1">
    <location>
        <begin position="606"/>
        <end position="622"/>
    </location>
</feature>
<dbReference type="Proteomes" id="UP001623232">
    <property type="component" value="Plasmid unnamed2"/>
</dbReference>
<evidence type="ECO:0000259" key="2">
    <source>
        <dbReference type="Pfam" id="PF05170"/>
    </source>
</evidence>
<gene>
    <name evidence="3" type="ORF">QEZ52_22390</name>
</gene>
<dbReference type="RefSeq" id="WP_343211576.1">
    <property type="nucleotide sequence ID" value="NZ_CP123586.1"/>
</dbReference>
<organism evidence="3 4">
    <name type="scientific">Aliisedimentitalea scapharcae</name>
    <dbReference type="NCBI Taxonomy" id="1524259"/>
    <lineage>
        <taxon>Bacteria</taxon>
        <taxon>Pseudomonadati</taxon>
        <taxon>Pseudomonadota</taxon>
        <taxon>Alphaproteobacteria</taxon>
        <taxon>Rhodobacterales</taxon>
        <taxon>Roseobacteraceae</taxon>
        <taxon>Aliisedimentitalea</taxon>
    </lineage>
</organism>
<name>A0ABZ2Y1E1_9RHOB</name>
<geneLocation type="plasmid" evidence="3 4">
    <name>unnamed2</name>
</geneLocation>
<dbReference type="InterPro" id="IPR052894">
    <property type="entry name" value="AsmA-related"/>
</dbReference>
<feature type="region of interest" description="Disordered" evidence="1">
    <location>
        <begin position="128"/>
        <end position="161"/>
    </location>
</feature>
<dbReference type="PANTHER" id="PTHR30441:SF8">
    <property type="entry name" value="DUF748 DOMAIN-CONTAINING PROTEIN"/>
    <property type="match status" value="1"/>
</dbReference>